<dbReference type="OrthoDB" id="9808770at2"/>
<keyword evidence="3 9" id="KW-0032">Aminotransferase</keyword>
<dbReference type="InterPro" id="IPR036390">
    <property type="entry name" value="WH_DNA-bd_sf"/>
</dbReference>
<dbReference type="Gene3D" id="1.10.10.10">
    <property type="entry name" value="Winged helix-like DNA-binding domain superfamily/Winged helix DNA-binding domain"/>
    <property type="match status" value="1"/>
</dbReference>
<evidence type="ECO:0000313" key="10">
    <source>
        <dbReference type="Proteomes" id="UP000271031"/>
    </source>
</evidence>
<protein>
    <submittedName>
        <fullName evidence="9">PLP-dependent aminotransferase family protein</fullName>
    </submittedName>
</protein>
<dbReference type="InterPro" id="IPR051446">
    <property type="entry name" value="HTH_trans_reg/aminotransferase"/>
</dbReference>
<dbReference type="CDD" id="cd07377">
    <property type="entry name" value="WHTH_GntR"/>
    <property type="match status" value="1"/>
</dbReference>
<dbReference type="Pfam" id="PF00392">
    <property type="entry name" value="GntR"/>
    <property type="match status" value="1"/>
</dbReference>
<dbReference type="CDD" id="cd00609">
    <property type="entry name" value="AAT_like"/>
    <property type="match status" value="1"/>
</dbReference>
<dbReference type="RefSeq" id="WP_122919619.1">
    <property type="nucleotide sequence ID" value="NZ_RHHQ01000015.1"/>
</dbReference>
<evidence type="ECO:0000256" key="7">
    <source>
        <dbReference type="ARBA" id="ARBA00023163"/>
    </source>
</evidence>
<keyword evidence="6" id="KW-0238">DNA-binding</keyword>
<feature type="domain" description="HTH gntR-type" evidence="8">
    <location>
        <begin position="11"/>
        <end position="79"/>
    </location>
</feature>
<keyword evidence="10" id="KW-1185">Reference proteome</keyword>
<dbReference type="GO" id="GO:0008483">
    <property type="term" value="F:transaminase activity"/>
    <property type="evidence" value="ECO:0007669"/>
    <property type="project" value="UniProtKB-KW"/>
</dbReference>
<keyword evidence="9" id="KW-0808">Transferase</keyword>
<dbReference type="SUPFAM" id="SSF46785">
    <property type="entry name" value="Winged helix' DNA-binding domain"/>
    <property type="match status" value="1"/>
</dbReference>
<organism evidence="9 10">
    <name type="scientific">Brevibacillus fluminis</name>
    <dbReference type="NCBI Taxonomy" id="511487"/>
    <lineage>
        <taxon>Bacteria</taxon>
        <taxon>Bacillati</taxon>
        <taxon>Bacillota</taxon>
        <taxon>Bacilli</taxon>
        <taxon>Bacillales</taxon>
        <taxon>Paenibacillaceae</taxon>
        <taxon>Brevibacillus</taxon>
    </lineage>
</organism>
<dbReference type="InterPro" id="IPR036388">
    <property type="entry name" value="WH-like_DNA-bd_sf"/>
</dbReference>
<evidence type="ECO:0000256" key="4">
    <source>
        <dbReference type="ARBA" id="ARBA00022898"/>
    </source>
</evidence>
<evidence type="ECO:0000256" key="2">
    <source>
        <dbReference type="ARBA" id="ARBA00005384"/>
    </source>
</evidence>
<dbReference type="SUPFAM" id="SSF53383">
    <property type="entry name" value="PLP-dependent transferases"/>
    <property type="match status" value="1"/>
</dbReference>
<dbReference type="PRINTS" id="PR00035">
    <property type="entry name" value="HTHGNTR"/>
</dbReference>
<keyword evidence="5" id="KW-0805">Transcription regulation</keyword>
<dbReference type="InterPro" id="IPR015424">
    <property type="entry name" value="PyrdxlP-dep_Trfase"/>
</dbReference>
<dbReference type="PANTHER" id="PTHR46577:SF1">
    <property type="entry name" value="HTH-TYPE TRANSCRIPTIONAL REGULATORY PROTEIN GABR"/>
    <property type="match status" value="1"/>
</dbReference>
<dbReference type="GO" id="GO:0030170">
    <property type="term" value="F:pyridoxal phosphate binding"/>
    <property type="evidence" value="ECO:0007669"/>
    <property type="project" value="InterPro"/>
</dbReference>
<dbReference type="EMBL" id="RHHQ01000015">
    <property type="protein sequence ID" value="RNB85134.1"/>
    <property type="molecule type" value="Genomic_DNA"/>
</dbReference>
<dbReference type="AlphaFoldDB" id="A0A3M8DAQ7"/>
<proteinExistence type="inferred from homology"/>
<evidence type="ECO:0000256" key="3">
    <source>
        <dbReference type="ARBA" id="ARBA00022576"/>
    </source>
</evidence>
<evidence type="ECO:0000256" key="5">
    <source>
        <dbReference type="ARBA" id="ARBA00023015"/>
    </source>
</evidence>
<name>A0A3M8DAQ7_9BACL</name>
<evidence type="ECO:0000256" key="1">
    <source>
        <dbReference type="ARBA" id="ARBA00001933"/>
    </source>
</evidence>
<dbReference type="InterPro" id="IPR004839">
    <property type="entry name" value="Aminotransferase_I/II_large"/>
</dbReference>
<dbReference type="InterPro" id="IPR015421">
    <property type="entry name" value="PyrdxlP-dep_Trfase_major"/>
</dbReference>
<dbReference type="InterPro" id="IPR000524">
    <property type="entry name" value="Tscrpt_reg_HTH_GntR"/>
</dbReference>
<dbReference type="Proteomes" id="UP000271031">
    <property type="component" value="Unassembled WGS sequence"/>
</dbReference>
<dbReference type="SMART" id="SM00345">
    <property type="entry name" value="HTH_GNTR"/>
    <property type="match status" value="1"/>
</dbReference>
<evidence type="ECO:0000256" key="6">
    <source>
        <dbReference type="ARBA" id="ARBA00023125"/>
    </source>
</evidence>
<dbReference type="Pfam" id="PF00155">
    <property type="entry name" value="Aminotran_1_2"/>
    <property type="match status" value="1"/>
</dbReference>
<keyword evidence="4" id="KW-0663">Pyridoxal phosphate</keyword>
<evidence type="ECO:0000313" key="9">
    <source>
        <dbReference type="EMBL" id="RNB85134.1"/>
    </source>
</evidence>
<dbReference type="GO" id="GO:0003677">
    <property type="term" value="F:DNA binding"/>
    <property type="evidence" value="ECO:0007669"/>
    <property type="project" value="UniProtKB-KW"/>
</dbReference>
<keyword evidence="7" id="KW-0804">Transcription</keyword>
<comment type="cofactor">
    <cofactor evidence="1">
        <name>pyridoxal 5'-phosphate</name>
        <dbReference type="ChEBI" id="CHEBI:597326"/>
    </cofactor>
</comment>
<comment type="similarity">
    <text evidence="2">In the C-terminal section; belongs to the class-I pyridoxal-phosphate-dependent aminotransferase family.</text>
</comment>
<dbReference type="PROSITE" id="PS50949">
    <property type="entry name" value="HTH_GNTR"/>
    <property type="match status" value="1"/>
</dbReference>
<evidence type="ECO:0000259" key="8">
    <source>
        <dbReference type="PROSITE" id="PS50949"/>
    </source>
</evidence>
<gene>
    <name evidence="9" type="ORF">EDM56_19695</name>
</gene>
<reference evidence="9 10" key="1">
    <citation type="submission" date="2018-10" db="EMBL/GenBank/DDBJ databases">
        <title>Phylogenomics of Brevibacillus.</title>
        <authorList>
            <person name="Dunlap C."/>
        </authorList>
    </citation>
    <scope>NUCLEOTIDE SEQUENCE [LARGE SCALE GENOMIC DNA]</scope>
    <source>
        <strain evidence="9 10">JCM 15716</strain>
    </source>
</reference>
<dbReference type="Gene3D" id="3.40.640.10">
    <property type="entry name" value="Type I PLP-dependent aspartate aminotransferase-like (Major domain)"/>
    <property type="match status" value="1"/>
</dbReference>
<dbReference type="GO" id="GO:0003700">
    <property type="term" value="F:DNA-binding transcription factor activity"/>
    <property type="evidence" value="ECO:0007669"/>
    <property type="project" value="InterPro"/>
</dbReference>
<accession>A0A3M8DAQ7</accession>
<sequence>MFLTVDRTSELPLIRQIFEQIRGNILSGAWKAGEKLPSTRELSKSLQVSRNVVTEAYELLFAEGFIHGHHGSGTYVSEGACLPHYESPLPHASSPTAALIQPAIDFRSGIPDLTLFPRRRWGRLLQEVSLTADADSFGYGKPEGRPELREELARYLGRVRGVSCSPEEIVITSGTTQALSLAARLLLQPGDVAAIEDPITRDIQAIISATGCVLHPVPVDLQGMRTDLLSDAIRPKLVFVTPSHQFPLGSTLPIQRRIQLLQYARQTGAYVVEDDYDSEFRHVGPPISSLQGLAPERVIYVGTFSKILSPALRIGYLVLPTALVERCRELKWFADLHTASFMQLALARFLAEGDLARHINRMKKLYRKRRDFLIGALRNQFGDRVAISGESTGMHLIATFAGHCFTPSFFERAARTGVLVYPVEAHAIVSGRHDDRLILGYGHLQEDQIAEGIIRLAEAISLGGH</sequence>
<dbReference type="PANTHER" id="PTHR46577">
    <property type="entry name" value="HTH-TYPE TRANSCRIPTIONAL REGULATORY PROTEIN GABR"/>
    <property type="match status" value="1"/>
</dbReference>
<comment type="caution">
    <text evidence="9">The sequence shown here is derived from an EMBL/GenBank/DDBJ whole genome shotgun (WGS) entry which is preliminary data.</text>
</comment>